<dbReference type="HOGENOM" id="CLU_030006_3_5_2"/>
<dbReference type="EMBL" id="CP000505">
    <property type="protein sequence ID" value="ABL79181.1"/>
    <property type="molecule type" value="Genomic_DNA"/>
</dbReference>
<dbReference type="SUPFAM" id="SSF51695">
    <property type="entry name" value="PLC-like phosphodiesterases"/>
    <property type="match status" value="1"/>
</dbReference>
<dbReference type="PANTHER" id="PTHR46211:SF14">
    <property type="entry name" value="GLYCEROPHOSPHODIESTER PHOSPHODIESTERASE"/>
    <property type="match status" value="1"/>
</dbReference>
<sequence>MPAFEEAVRAGADFVETDVHRTRDGALVCIHDATLNRTTNGDGYVSEKTVDYVRSLDAGSWFSGRYAGVQVPLFEEFLDYIASTSAGVFVEVKVPGIEEEVVGRILQWGLEERAVVLSGYWSVLRRVKELDPGIATLADLPSPSPQSISSAVKVANIVSIHAALFEEEHALQAHRRGLLVNVWGVNGCEDALRVVELGADFVTVDNPGAIVECLRARGLHA</sequence>
<dbReference type="Gene3D" id="3.20.20.190">
    <property type="entry name" value="Phosphatidylinositol (PI) phosphodiesterase"/>
    <property type="match status" value="1"/>
</dbReference>
<evidence type="ECO:0000313" key="3">
    <source>
        <dbReference type="Proteomes" id="UP000000641"/>
    </source>
</evidence>
<dbReference type="GO" id="GO:0006629">
    <property type="term" value="P:lipid metabolic process"/>
    <property type="evidence" value="ECO:0007669"/>
    <property type="project" value="InterPro"/>
</dbReference>
<keyword evidence="3" id="KW-1185">Reference proteome</keyword>
<proteinExistence type="predicted"/>
<dbReference type="STRING" id="368408.Tpen_1786"/>
<accession>A1S151</accession>
<dbReference type="PROSITE" id="PS51704">
    <property type="entry name" value="GP_PDE"/>
    <property type="match status" value="1"/>
</dbReference>
<gene>
    <name evidence="2" type="ordered locus">Tpen_1786</name>
</gene>
<dbReference type="Proteomes" id="UP000000641">
    <property type="component" value="Chromosome"/>
</dbReference>
<dbReference type="InterPro" id="IPR030395">
    <property type="entry name" value="GP_PDE_dom"/>
</dbReference>
<dbReference type="KEGG" id="tpe:Tpen_1786"/>
<dbReference type="eggNOG" id="arCOG00701">
    <property type="taxonomic scope" value="Archaea"/>
</dbReference>
<dbReference type="PANTHER" id="PTHR46211">
    <property type="entry name" value="GLYCEROPHOSPHORYL DIESTER PHOSPHODIESTERASE"/>
    <property type="match status" value="1"/>
</dbReference>
<evidence type="ECO:0000259" key="1">
    <source>
        <dbReference type="PROSITE" id="PS51704"/>
    </source>
</evidence>
<dbReference type="AlphaFoldDB" id="A1S151"/>
<dbReference type="GO" id="GO:0008081">
    <property type="term" value="F:phosphoric diester hydrolase activity"/>
    <property type="evidence" value="ECO:0007669"/>
    <property type="project" value="InterPro"/>
</dbReference>
<reference evidence="3" key="1">
    <citation type="journal article" date="2008" name="J. Bacteriol.">
        <title>Genome sequence of Thermofilum pendens reveals an exceptional loss of biosynthetic pathways without genome reduction.</title>
        <authorList>
            <person name="Anderson I."/>
            <person name="Rodriguez J."/>
            <person name="Susanti D."/>
            <person name="Porat I."/>
            <person name="Reich C."/>
            <person name="Ulrich L.E."/>
            <person name="Elkins J.G."/>
            <person name="Mavromatis K."/>
            <person name="Lykidis A."/>
            <person name="Kim E."/>
            <person name="Thompson L.S."/>
            <person name="Nolan M."/>
            <person name="Land M."/>
            <person name="Copeland A."/>
            <person name="Lapidus A."/>
            <person name="Lucas S."/>
            <person name="Detter C."/>
            <person name="Zhulin I.B."/>
            <person name="Olsen G.J."/>
            <person name="Whitman W."/>
            <person name="Mukhopadhyay B."/>
            <person name="Bristow J."/>
            <person name="Kyrpides N."/>
        </authorList>
    </citation>
    <scope>NUCLEOTIDE SEQUENCE [LARGE SCALE GENOMIC DNA]</scope>
    <source>
        <strain evidence="3">DSM 2475 / Hrk 5</strain>
    </source>
</reference>
<name>A1S151_THEPD</name>
<dbReference type="InterPro" id="IPR017946">
    <property type="entry name" value="PLC-like_Pdiesterase_TIM-brl"/>
</dbReference>
<feature type="domain" description="GP-PDE" evidence="1">
    <location>
        <begin position="1"/>
        <end position="214"/>
    </location>
</feature>
<protein>
    <submittedName>
        <fullName evidence="2">Glycerophosphoryl diester phosphodiesterase</fullName>
    </submittedName>
</protein>
<dbReference type="EnsemblBacteria" id="ABL79181">
    <property type="protein sequence ID" value="ABL79181"/>
    <property type="gene ID" value="Tpen_1786"/>
</dbReference>
<dbReference type="Pfam" id="PF03009">
    <property type="entry name" value="GDPD"/>
    <property type="match status" value="1"/>
</dbReference>
<evidence type="ECO:0000313" key="2">
    <source>
        <dbReference type="EMBL" id="ABL79181.1"/>
    </source>
</evidence>
<organism evidence="2 3">
    <name type="scientific">Thermofilum pendens (strain DSM 2475 / Hrk 5)</name>
    <dbReference type="NCBI Taxonomy" id="368408"/>
    <lineage>
        <taxon>Archaea</taxon>
        <taxon>Thermoproteota</taxon>
        <taxon>Thermoprotei</taxon>
        <taxon>Thermofilales</taxon>
        <taxon>Thermofilaceae</taxon>
        <taxon>Thermofilum</taxon>
    </lineage>
</organism>